<keyword evidence="2" id="KW-1185">Reference proteome</keyword>
<dbReference type="Proteomes" id="UP000663722">
    <property type="component" value="Chromosome"/>
</dbReference>
<gene>
    <name evidence="1" type="ORF">dnm_056250</name>
</gene>
<organism evidence="1 2">
    <name type="scientific">Desulfonema magnum</name>
    <dbReference type="NCBI Taxonomy" id="45655"/>
    <lineage>
        <taxon>Bacteria</taxon>
        <taxon>Pseudomonadati</taxon>
        <taxon>Thermodesulfobacteriota</taxon>
        <taxon>Desulfobacteria</taxon>
        <taxon>Desulfobacterales</taxon>
        <taxon>Desulfococcaceae</taxon>
        <taxon>Desulfonema</taxon>
    </lineage>
</organism>
<dbReference type="KEGG" id="dmm:dnm_056250"/>
<proteinExistence type="predicted"/>
<evidence type="ECO:0000313" key="2">
    <source>
        <dbReference type="Proteomes" id="UP000663722"/>
    </source>
</evidence>
<sequence length="72" mass="8476">MTVEQLYQQYIKPIPVPEQLELISLISRKLIRPSERKQRSLLELEGLGSEIWKGADAQKYVGDLRNEWSHRL</sequence>
<dbReference type="EMBL" id="CP061800">
    <property type="protein sequence ID" value="QTA89569.1"/>
    <property type="molecule type" value="Genomic_DNA"/>
</dbReference>
<reference evidence="1" key="1">
    <citation type="journal article" date="2021" name="Microb. Physiol.">
        <title>Proteogenomic Insights into the Physiology of Marine, Sulfate-Reducing, Filamentous Desulfonema limicola and Desulfonema magnum.</title>
        <authorList>
            <person name="Schnaars V."/>
            <person name="Wohlbrand L."/>
            <person name="Scheve S."/>
            <person name="Hinrichs C."/>
            <person name="Reinhardt R."/>
            <person name="Rabus R."/>
        </authorList>
    </citation>
    <scope>NUCLEOTIDE SEQUENCE</scope>
    <source>
        <strain evidence="1">4be13</strain>
    </source>
</reference>
<accession>A0A975BPN5</accession>
<dbReference type="AlphaFoldDB" id="A0A975BPN5"/>
<name>A0A975BPN5_9BACT</name>
<dbReference type="RefSeq" id="WP_207678133.1">
    <property type="nucleotide sequence ID" value="NZ_CP061800.1"/>
</dbReference>
<evidence type="ECO:0000313" key="1">
    <source>
        <dbReference type="EMBL" id="QTA89569.1"/>
    </source>
</evidence>
<protein>
    <submittedName>
        <fullName evidence="1">Uncharacterized protein</fullName>
    </submittedName>
</protein>